<organism evidence="3 4">
    <name type="scientific">Actinokineospora guangxiensis</name>
    <dbReference type="NCBI Taxonomy" id="1490288"/>
    <lineage>
        <taxon>Bacteria</taxon>
        <taxon>Bacillati</taxon>
        <taxon>Actinomycetota</taxon>
        <taxon>Actinomycetes</taxon>
        <taxon>Pseudonocardiales</taxon>
        <taxon>Pseudonocardiaceae</taxon>
        <taxon>Actinokineospora</taxon>
    </lineage>
</organism>
<accession>A0ABW0EI09</accession>
<feature type="transmembrane region" description="Helical" evidence="2">
    <location>
        <begin position="139"/>
        <end position="157"/>
    </location>
</feature>
<evidence type="ECO:0000256" key="1">
    <source>
        <dbReference type="SAM" id="MobiDB-lite"/>
    </source>
</evidence>
<keyword evidence="2" id="KW-1133">Transmembrane helix</keyword>
<feature type="transmembrane region" description="Helical" evidence="2">
    <location>
        <begin position="35"/>
        <end position="57"/>
    </location>
</feature>
<reference evidence="4" key="1">
    <citation type="journal article" date="2019" name="Int. J. Syst. Evol. Microbiol.">
        <title>The Global Catalogue of Microorganisms (GCM) 10K type strain sequencing project: providing services to taxonomists for standard genome sequencing and annotation.</title>
        <authorList>
            <consortium name="The Broad Institute Genomics Platform"/>
            <consortium name="The Broad Institute Genome Sequencing Center for Infectious Disease"/>
            <person name="Wu L."/>
            <person name="Ma J."/>
        </authorList>
    </citation>
    <scope>NUCLEOTIDE SEQUENCE [LARGE SCALE GENOMIC DNA]</scope>
    <source>
        <strain evidence="4">CCUG 59778</strain>
    </source>
</reference>
<keyword evidence="2" id="KW-0472">Membrane</keyword>
<feature type="region of interest" description="Disordered" evidence="1">
    <location>
        <begin position="1"/>
        <end position="25"/>
    </location>
</feature>
<dbReference type="RefSeq" id="WP_378243342.1">
    <property type="nucleotide sequence ID" value="NZ_JBHSKF010000001.1"/>
</dbReference>
<feature type="transmembrane region" description="Helical" evidence="2">
    <location>
        <begin position="113"/>
        <end position="133"/>
    </location>
</feature>
<gene>
    <name evidence="3" type="ORF">ACFPM7_02675</name>
</gene>
<protein>
    <submittedName>
        <fullName evidence="3">Uncharacterized protein</fullName>
    </submittedName>
</protein>
<keyword evidence="2" id="KW-0812">Transmembrane</keyword>
<evidence type="ECO:0000313" key="4">
    <source>
        <dbReference type="Proteomes" id="UP001596157"/>
    </source>
</evidence>
<sequence>MTTGPHDNEPLPSAPPVRPQQTARPAAARPKTVSIAFWLCIAVAAVLALSVLGGLSLDRATVESALREADTGLSGAELEAAAGLFITLAVALPLVFLIAFLAGAFPMRAGRNWARVLLTVFGGLLLVLTLLGTAGASPIVAIALIALIGAAIVLMYVGDSGAYFRSR</sequence>
<feature type="transmembrane region" description="Helical" evidence="2">
    <location>
        <begin position="80"/>
        <end position="101"/>
    </location>
</feature>
<evidence type="ECO:0000256" key="2">
    <source>
        <dbReference type="SAM" id="Phobius"/>
    </source>
</evidence>
<proteinExistence type="predicted"/>
<dbReference type="EMBL" id="JBHSKF010000001">
    <property type="protein sequence ID" value="MFC5285943.1"/>
    <property type="molecule type" value="Genomic_DNA"/>
</dbReference>
<comment type="caution">
    <text evidence="3">The sequence shown here is derived from an EMBL/GenBank/DDBJ whole genome shotgun (WGS) entry which is preliminary data.</text>
</comment>
<evidence type="ECO:0000313" key="3">
    <source>
        <dbReference type="EMBL" id="MFC5285943.1"/>
    </source>
</evidence>
<dbReference type="Proteomes" id="UP001596157">
    <property type="component" value="Unassembled WGS sequence"/>
</dbReference>
<name>A0ABW0EI09_9PSEU</name>
<keyword evidence="4" id="KW-1185">Reference proteome</keyword>